<dbReference type="PANTHER" id="PTHR21600:SF40">
    <property type="entry name" value="PSEUDOURIDYLATE SYNTHASE RPUSD2"/>
    <property type="match status" value="1"/>
</dbReference>
<protein>
    <recommendedName>
        <fullName evidence="4">Pseudouridine synthase RsuA/RluA-like domain-containing protein</fullName>
    </recommendedName>
</protein>
<feature type="compositionally biased region" description="Polar residues" evidence="3">
    <location>
        <begin position="430"/>
        <end position="441"/>
    </location>
</feature>
<dbReference type="CDD" id="cd02557">
    <property type="entry name" value="PseudoU_synth_ScRIB2"/>
    <property type="match status" value="1"/>
</dbReference>
<accession>A0A2T7NI91</accession>
<dbReference type="SUPFAM" id="SSF55120">
    <property type="entry name" value="Pseudouridine synthase"/>
    <property type="match status" value="1"/>
</dbReference>
<dbReference type="PANTHER" id="PTHR21600">
    <property type="entry name" value="MITOCHONDRIAL RNA PSEUDOURIDINE SYNTHASE"/>
    <property type="match status" value="1"/>
</dbReference>
<dbReference type="OrthoDB" id="424794at2759"/>
<dbReference type="GO" id="GO:0003723">
    <property type="term" value="F:RNA binding"/>
    <property type="evidence" value="ECO:0007669"/>
    <property type="project" value="UniProtKB-KW"/>
</dbReference>
<dbReference type="GO" id="GO:0000455">
    <property type="term" value="P:enzyme-directed rRNA pseudouridine synthesis"/>
    <property type="evidence" value="ECO:0007669"/>
    <property type="project" value="TreeGrafter"/>
</dbReference>
<dbReference type="InterPro" id="IPR006224">
    <property type="entry name" value="PsdUridine_synth_RluA-like_CS"/>
</dbReference>
<dbReference type="InterPro" id="IPR050188">
    <property type="entry name" value="RluA_PseudoU_synthase"/>
</dbReference>
<gene>
    <name evidence="5" type="ORF">C0Q70_19054</name>
</gene>
<dbReference type="GO" id="GO:0009982">
    <property type="term" value="F:pseudouridine synthase activity"/>
    <property type="evidence" value="ECO:0007669"/>
    <property type="project" value="InterPro"/>
</dbReference>
<feature type="active site" evidence="1">
    <location>
        <position position="230"/>
    </location>
</feature>
<dbReference type="InterPro" id="IPR006225">
    <property type="entry name" value="PsdUridine_synth_RluC/D"/>
</dbReference>
<dbReference type="Gene3D" id="3.30.2350.10">
    <property type="entry name" value="Pseudouridine synthase"/>
    <property type="match status" value="1"/>
</dbReference>
<comment type="caution">
    <text evidence="5">The sequence shown here is derived from an EMBL/GenBank/DDBJ whole genome shotgun (WGS) entry which is preliminary data.</text>
</comment>
<evidence type="ECO:0000256" key="3">
    <source>
        <dbReference type="SAM" id="MobiDB-lite"/>
    </source>
</evidence>
<reference evidence="5 6" key="1">
    <citation type="submission" date="2018-04" db="EMBL/GenBank/DDBJ databases">
        <title>The genome of golden apple snail Pomacea canaliculata provides insight into stress tolerance and invasive adaptation.</title>
        <authorList>
            <person name="Liu C."/>
            <person name="Liu B."/>
            <person name="Ren Y."/>
            <person name="Zhang Y."/>
            <person name="Wang H."/>
            <person name="Li S."/>
            <person name="Jiang F."/>
            <person name="Yin L."/>
            <person name="Zhang G."/>
            <person name="Qian W."/>
            <person name="Fan W."/>
        </authorList>
    </citation>
    <scope>NUCLEOTIDE SEQUENCE [LARGE SCALE GENOMIC DNA]</scope>
    <source>
        <strain evidence="5">SZHN2017</strain>
        <tissue evidence="5">Muscle</tissue>
    </source>
</reference>
<dbReference type="PROSITE" id="PS50889">
    <property type="entry name" value="S4"/>
    <property type="match status" value="1"/>
</dbReference>
<dbReference type="NCBIfam" id="TIGR00005">
    <property type="entry name" value="rluA_subfam"/>
    <property type="match status" value="1"/>
</dbReference>
<dbReference type="EMBL" id="PZQS01000012">
    <property type="protein sequence ID" value="PVD20891.1"/>
    <property type="molecule type" value="Genomic_DNA"/>
</dbReference>
<feature type="compositionally biased region" description="Basic and acidic residues" evidence="3">
    <location>
        <begin position="442"/>
        <end position="456"/>
    </location>
</feature>
<dbReference type="Proteomes" id="UP000245119">
    <property type="component" value="Linkage Group LG12"/>
</dbReference>
<feature type="region of interest" description="Disordered" evidence="3">
    <location>
        <begin position="430"/>
        <end position="456"/>
    </location>
</feature>
<sequence>MDAEQEVQPAVDLMATLAETANNDSGILLSSINTVGDVSVNPLVVNQMSKRARKKMLRQEKQKALRKSKRPFTRNTNPGFSKDVFSETDYYFENGLRKVYPYYFAFGTYAKERWYGRTVQDVFQNEFRVDFPDDFRLSVEKGNLRVNGDIVGLDYKLTNGDLIEHHIHRHENPVLDTSIEIISDTPDLVVINKPASIPCHPCGKFRFNSIVFIMGKEFGYENLRNIYRLDRLTSGVLILGKTAKKTKELEDQVLHRHVYKEYVARVVGEFPEGEIEVDQPLGCISHKLTLWRVQSNGKPSRTTFQRLSYNGCSSVVKCIPHTGRTHQIRVHLQYLGYPIVNDPYYNSLAWGPERGKGGISDVSTEELCKRIMQEHNVGMWFEGENPLFHQAINTETDAGLNVLGKNITEDRDGTMHDEMHSAKSLEKLVNTSHSPDLTQSPEAKRQRLTVKAEETREKSQLENISVLVSESNVDKSTEEEKANKAARSGFDAARWVPDSGCRSCRLKYVDPKPSDLVMYLHALKYQGPDWNFCTSLPAWAQDDWESPKVEDST</sequence>
<dbReference type="InterPro" id="IPR020103">
    <property type="entry name" value="PsdUridine_synth_cat_dom_sf"/>
</dbReference>
<name>A0A2T7NI91_POMCA</name>
<evidence type="ECO:0000256" key="1">
    <source>
        <dbReference type="PIRSR" id="PIRSR606225-1"/>
    </source>
</evidence>
<evidence type="ECO:0000313" key="5">
    <source>
        <dbReference type="EMBL" id="PVD20891.1"/>
    </source>
</evidence>
<evidence type="ECO:0000256" key="2">
    <source>
        <dbReference type="PROSITE-ProRule" id="PRU00182"/>
    </source>
</evidence>
<evidence type="ECO:0000313" key="6">
    <source>
        <dbReference type="Proteomes" id="UP000245119"/>
    </source>
</evidence>
<dbReference type="STRING" id="400727.A0A2T7NI91"/>
<keyword evidence="2" id="KW-0694">RNA-binding</keyword>
<keyword evidence="6" id="KW-1185">Reference proteome</keyword>
<dbReference type="InterPro" id="IPR006145">
    <property type="entry name" value="PsdUridine_synth_RsuA/RluA"/>
</dbReference>
<evidence type="ECO:0000259" key="4">
    <source>
        <dbReference type="Pfam" id="PF00849"/>
    </source>
</evidence>
<organism evidence="5 6">
    <name type="scientific">Pomacea canaliculata</name>
    <name type="common">Golden apple snail</name>
    <dbReference type="NCBI Taxonomy" id="400727"/>
    <lineage>
        <taxon>Eukaryota</taxon>
        <taxon>Metazoa</taxon>
        <taxon>Spiralia</taxon>
        <taxon>Lophotrochozoa</taxon>
        <taxon>Mollusca</taxon>
        <taxon>Gastropoda</taxon>
        <taxon>Caenogastropoda</taxon>
        <taxon>Architaenioglossa</taxon>
        <taxon>Ampullarioidea</taxon>
        <taxon>Ampullariidae</taxon>
        <taxon>Pomacea</taxon>
    </lineage>
</organism>
<dbReference type="AlphaFoldDB" id="A0A2T7NI91"/>
<dbReference type="Pfam" id="PF00849">
    <property type="entry name" value="PseudoU_synth_2"/>
    <property type="match status" value="1"/>
</dbReference>
<feature type="domain" description="Pseudouridine synthase RsuA/RluA-like" evidence="4">
    <location>
        <begin position="187"/>
        <end position="333"/>
    </location>
</feature>
<dbReference type="PROSITE" id="PS01129">
    <property type="entry name" value="PSI_RLU"/>
    <property type="match status" value="1"/>
</dbReference>
<proteinExistence type="predicted"/>